<sequence>MKHLITEVGTTLTENRPIRRTTRTQLLYSESNIMMKLAFASLLAISSGMVATATAEGIRPSIMKSNNQRLDDMTTEDLELVTRQFVESNIGKIRITNNNNRGVGKGRRRLNGHKGPHDGPHDGADDDDCDDDDVEGSTDVEQGSGHTKHSGKSGKGEESWVAGDPDPDELYYLLPVACPGECIASAVGGTYGNELVHSVYECDELDTAQMWLVRSDSSYIQIESYECPGMCIAVDYERGDNAQFVDQTCYNGVLTLKDCNSEFGTEWYFTGGQLVNSFCWGMGRSAMMTIPIVGNGDACSYTVEVFGGDESSIMKADTFMFVNRLPNSPLLHQGTGGTPYTPGKNSKGEGKTVLDVPQQSFILICTKLACVKELYVVFLGINCTINNGNTVVLLPQAYSSQQLRGPTHHDLAYFRSILSPSDRHIISNLLPNGEEGEPSSSPSSSSSTGLLPSPESQADELTRYNRDWTGHYHGSSRLILRPKSTVEVSSILRYCHENFIGVVPQGGNTGLCGGATPIQNEIILSLEDMNTIYHIDKHSGILTCDAGVILQNLQDYAANNGRLFPLDIGSKGTCQIGGNVSTNAGGQYLFRFGGLHGTVMGLEVVLPDGRVMQLNMNAVGEEEDDDNGTLEERKTMVCGGTHRKDNTGYDLKHLFIGAEGTLGIITKVAIVCPALPTSKNAALLVCSSYEHVLKVLQTAHEELGEILSAMELMDDNTLQFVQQHGFSGTDGGSRLLQDMLESDSGSDHAISPLYLLVESQGSNSDHDSSKMDNFLTRLLDSNTIQNGFLAYDFKQMNEMWSIRESCNPSVARAGCVYKFDVSIPIEEYMDVASELEKEFAVRLEHCIDLKVCVWGHVADGNAHINVVTPGRFEKDYSLAKGIETIVYDTVLKRSGSISAEHGLGQSKNEALGRIKEKNVLDVMVQIKALFDPHGIMNPGKFLPRALRRDSQ</sequence>
<dbReference type="PROSITE" id="PS51387">
    <property type="entry name" value="FAD_PCMH"/>
    <property type="match status" value="1"/>
</dbReference>
<dbReference type="SUPFAM" id="SSF55103">
    <property type="entry name" value="FAD-linked oxidases, C-terminal domain"/>
    <property type="match status" value="1"/>
</dbReference>
<dbReference type="Gene3D" id="3.30.43.10">
    <property type="entry name" value="Uridine Diphospho-n-acetylenolpyruvylglucosamine Reductase, domain 2"/>
    <property type="match status" value="1"/>
</dbReference>
<comment type="caution">
    <text evidence="9">The sequence shown here is derived from an EMBL/GenBank/DDBJ whole genome shotgun (WGS) entry which is preliminary data.</text>
</comment>
<evidence type="ECO:0000313" key="10">
    <source>
        <dbReference type="Proteomes" id="UP001530293"/>
    </source>
</evidence>
<feature type="region of interest" description="Disordered" evidence="7">
    <location>
        <begin position="427"/>
        <end position="456"/>
    </location>
</feature>
<evidence type="ECO:0000259" key="8">
    <source>
        <dbReference type="PROSITE" id="PS51387"/>
    </source>
</evidence>
<feature type="region of interest" description="Disordered" evidence="7">
    <location>
        <begin position="96"/>
        <end position="162"/>
    </location>
</feature>
<evidence type="ECO:0000256" key="7">
    <source>
        <dbReference type="SAM" id="MobiDB-lite"/>
    </source>
</evidence>
<dbReference type="InterPro" id="IPR016167">
    <property type="entry name" value="FAD-bd_PCMH_sub1"/>
</dbReference>
<feature type="compositionally biased region" description="Low complexity" evidence="7">
    <location>
        <begin position="438"/>
        <end position="456"/>
    </location>
</feature>
<dbReference type="Gene3D" id="3.30.70.2190">
    <property type="match status" value="1"/>
</dbReference>
<dbReference type="AlphaFoldDB" id="A0ABD3MFS9"/>
<evidence type="ECO:0000256" key="2">
    <source>
        <dbReference type="ARBA" id="ARBA00008000"/>
    </source>
</evidence>
<keyword evidence="5" id="KW-0560">Oxidoreductase</keyword>
<dbReference type="InterPro" id="IPR016166">
    <property type="entry name" value="FAD-bd_PCMH"/>
</dbReference>
<keyword evidence="4" id="KW-0274">FAD</keyword>
<dbReference type="PANTHER" id="PTHR43716">
    <property type="entry name" value="D-2-HYDROXYGLUTARATE DEHYDROGENASE, MITOCHONDRIAL"/>
    <property type="match status" value="1"/>
</dbReference>
<dbReference type="EC" id="1.1.2.4" evidence="6"/>
<gene>
    <name evidence="9" type="ORF">ACHAWU_001254</name>
</gene>
<dbReference type="PROSITE" id="PS50231">
    <property type="entry name" value="RICIN_B_LECTIN"/>
    <property type="match status" value="1"/>
</dbReference>
<dbReference type="InterPro" id="IPR004113">
    <property type="entry name" value="FAD-bd_oxidored_4_C"/>
</dbReference>
<keyword evidence="3" id="KW-0285">Flavoprotein</keyword>
<evidence type="ECO:0000256" key="4">
    <source>
        <dbReference type="ARBA" id="ARBA00022827"/>
    </source>
</evidence>
<evidence type="ECO:0000256" key="5">
    <source>
        <dbReference type="ARBA" id="ARBA00023002"/>
    </source>
</evidence>
<name>A0ABD3MFS9_9STRA</name>
<evidence type="ECO:0000313" key="9">
    <source>
        <dbReference type="EMBL" id="KAL3761738.1"/>
    </source>
</evidence>
<dbReference type="PANTHER" id="PTHR43716:SF1">
    <property type="entry name" value="D-2-HYDROXYGLUTARATE DEHYDROGENASE, MITOCHONDRIAL"/>
    <property type="match status" value="1"/>
</dbReference>
<dbReference type="InterPro" id="IPR006094">
    <property type="entry name" value="Oxid_FAD_bind_N"/>
</dbReference>
<dbReference type="FunFam" id="3.30.70.2190:FF:000001">
    <property type="entry name" value="D-2-hydroxyglutarate dehydrogenase mitochondrial"/>
    <property type="match status" value="1"/>
</dbReference>
<feature type="compositionally biased region" description="Basic residues" evidence="7">
    <location>
        <begin position="104"/>
        <end position="114"/>
    </location>
</feature>
<dbReference type="Gene3D" id="1.10.45.10">
    <property type="entry name" value="Vanillyl-alcohol Oxidase, Chain A, domain 4"/>
    <property type="match status" value="1"/>
</dbReference>
<reference evidence="9 10" key="1">
    <citation type="submission" date="2024-10" db="EMBL/GenBank/DDBJ databases">
        <title>Updated reference genomes for cyclostephanoid diatoms.</title>
        <authorList>
            <person name="Roberts W.R."/>
            <person name="Alverson A.J."/>
        </authorList>
    </citation>
    <scope>NUCLEOTIDE SEQUENCE [LARGE SCALE GENOMIC DNA]</scope>
    <source>
        <strain evidence="9 10">AJA232-27</strain>
    </source>
</reference>
<dbReference type="Proteomes" id="UP001530293">
    <property type="component" value="Unassembled WGS sequence"/>
</dbReference>
<proteinExistence type="inferred from homology"/>
<dbReference type="SUPFAM" id="SSF56176">
    <property type="entry name" value="FAD-binding/transporter-associated domain-like"/>
    <property type="match status" value="1"/>
</dbReference>
<evidence type="ECO:0000256" key="6">
    <source>
        <dbReference type="ARBA" id="ARBA00038897"/>
    </source>
</evidence>
<evidence type="ECO:0000256" key="1">
    <source>
        <dbReference type="ARBA" id="ARBA00001974"/>
    </source>
</evidence>
<comment type="cofactor">
    <cofactor evidence="1">
        <name>FAD</name>
        <dbReference type="ChEBI" id="CHEBI:57692"/>
    </cofactor>
</comment>
<dbReference type="InterPro" id="IPR016171">
    <property type="entry name" value="Vanillyl_alc_oxidase_C-sub2"/>
</dbReference>
<dbReference type="GO" id="GO:0004458">
    <property type="term" value="F:D-lactate dehydrogenase (cytochrome) activity"/>
    <property type="evidence" value="ECO:0007669"/>
    <property type="project" value="UniProtKB-EC"/>
</dbReference>
<dbReference type="InterPro" id="IPR016169">
    <property type="entry name" value="FAD-bd_PCMH_sub2"/>
</dbReference>
<dbReference type="Gene3D" id="3.30.465.10">
    <property type="match status" value="1"/>
</dbReference>
<dbReference type="InterPro" id="IPR036318">
    <property type="entry name" value="FAD-bd_PCMH-like_sf"/>
</dbReference>
<organism evidence="9 10">
    <name type="scientific">Discostella pseudostelligera</name>
    <dbReference type="NCBI Taxonomy" id="259834"/>
    <lineage>
        <taxon>Eukaryota</taxon>
        <taxon>Sar</taxon>
        <taxon>Stramenopiles</taxon>
        <taxon>Ochrophyta</taxon>
        <taxon>Bacillariophyta</taxon>
        <taxon>Coscinodiscophyceae</taxon>
        <taxon>Thalassiosirophycidae</taxon>
        <taxon>Stephanodiscales</taxon>
        <taxon>Stephanodiscaceae</taxon>
        <taxon>Discostella</taxon>
    </lineage>
</organism>
<protein>
    <recommendedName>
        <fullName evidence="6">D-lactate dehydrogenase (cytochrome)</fullName>
        <ecNumber evidence="6">1.1.2.4</ecNumber>
    </recommendedName>
</protein>
<dbReference type="Pfam" id="PF01565">
    <property type="entry name" value="FAD_binding_4"/>
    <property type="match status" value="1"/>
</dbReference>
<dbReference type="Pfam" id="PF02913">
    <property type="entry name" value="FAD-oxidase_C"/>
    <property type="match status" value="1"/>
</dbReference>
<dbReference type="FunFam" id="1.10.45.10:FF:000001">
    <property type="entry name" value="D-lactate dehydrogenase mitochondrial"/>
    <property type="match status" value="1"/>
</dbReference>
<dbReference type="InterPro" id="IPR016164">
    <property type="entry name" value="FAD-linked_Oxase-like_C"/>
</dbReference>
<comment type="similarity">
    <text evidence="2">Belongs to the FAD-binding oxidoreductase/transferase type 4 family.</text>
</comment>
<dbReference type="InterPro" id="IPR051264">
    <property type="entry name" value="FAD-oxidored/transferase_4"/>
</dbReference>
<feature type="domain" description="FAD-binding PCMH-type" evidence="8">
    <location>
        <begin position="472"/>
        <end position="675"/>
    </location>
</feature>
<keyword evidence="10" id="KW-1185">Reference proteome</keyword>
<dbReference type="FunFam" id="3.30.70.2740:FF:000001">
    <property type="entry name" value="D-lactate dehydrogenase mitochondrial"/>
    <property type="match status" value="1"/>
</dbReference>
<dbReference type="Gene3D" id="3.30.70.2740">
    <property type="match status" value="1"/>
</dbReference>
<accession>A0ABD3MFS9</accession>
<feature type="compositionally biased region" description="Acidic residues" evidence="7">
    <location>
        <begin position="124"/>
        <end position="138"/>
    </location>
</feature>
<evidence type="ECO:0000256" key="3">
    <source>
        <dbReference type="ARBA" id="ARBA00022630"/>
    </source>
</evidence>
<dbReference type="EMBL" id="JALLBG020000147">
    <property type="protein sequence ID" value="KAL3761738.1"/>
    <property type="molecule type" value="Genomic_DNA"/>
</dbReference>